<reference evidence="2 3" key="1">
    <citation type="journal article" date="2016" name="Genome Announc.">
        <title>Draft Whole-Genome Sequence of Trichoderma gamsii T6085, a Promising Biocontrol Agent of Fusarium Head Blight on Wheat.</title>
        <authorList>
            <person name="Baroncelli R."/>
            <person name="Zapparata A."/>
            <person name="Piaggeschi G."/>
            <person name="Sarrocco S."/>
            <person name="Vannacci G."/>
        </authorList>
    </citation>
    <scope>NUCLEOTIDE SEQUENCE [LARGE SCALE GENOMIC DNA]</scope>
    <source>
        <strain evidence="2 3">T6085</strain>
    </source>
</reference>
<dbReference type="Proteomes" id="UP000054821">
    <property type="component" value="Unassembled WGS sequence"/>
</dbReference>
<feature type="region of interest" description="Disordered" evidence="1">
    <location>
        <begin position="1"/>
        <end position="22"/>
    </location>
</feature>
<protein>
    <submittedName>
        <fullName evidence="2">Uncharacterized protein</fullName>
    </submittedName>
</protein>
<organism evidence="2 3">
    <name type="scientific">Trichoderma gamsii</name>
    <dbReference type="NCBI Taxonomy" id="398673"/>
    <lineage>
        <taxon>Eukaryota</taxon>
        <taxon>Fungi</taxon>
        <taxon>Dikarya</taxon>
        <taxon>Ascomycota</taxon>
        <taxon>Pezizomycotina</taxon>
        <taxon>Sordariomycetes</taxon>
        <taxon>Hypocreomycetidae</taxon>
        <taxon>Hypocreales</taxon>
        <taxon>Hypocreaceae</taxon>
        <taxon>Trichoderma</taxon>
    </lineage>
</organism>
<accession>A0A2P4Z974</accession>
<proteinExistence type="predicted"/>
<dbReference type="GeneID" id="29990831"/>
<evidence type="ECO:0000313" key="2">
    <source>
        <dbReference type="EMBL" id="PON20826.1"/>
    </source>
</evidence>
<dbReference type="InterPro" id="IPR045469">
    <property type="entry name" value="Nis1"/>
</dbReference>
<dbReference type="EMBL" id="JPDN02000060">
    <property type="protein sequence ID" value="PON20826.1"/>
    <property type="molecule type" value="Genomic_DNA"/>
</dbReference>
<sequence length="231" mass="24797">MISFARPASPSTQDDAENKQPANYSRARNWHGVFFVAAAHYINLLIPLIIRDIPSITSSQQPTSSATTINTFIFNTSSPKQQPQTFKTFKMQFSIAAIIPFLASANAIISGIAVPETIKPGEPFQLTIETQNYIQAVSDISIAVGYQKGDGYPDCLGTVLGSFYLGPSKSNILTNITETLTIPANIAQGDGIISATVYSLYGVSQMPTLVNHNVTITVGSETSKTLKSSSN</sequence>
<comment type="caution">
    <text evidence="2">The sequence shown here is derived from an EMBL/GenBank/DDBJ whole genome shotgun (WGS) entry which is preliminary data.</text>
</comment>
<dbReference type="AlphaFoldDB" id="A0A2P4Z974"/>
<gene>
    <name evidence="2" type="ORF">TGAM01_v210334</name>
</gene>
<dbReference type="RefSeq" id="XP_018656031.2">
    <property type="nucleotide sequence ID" value="XM_018810748.2"/>
</dbReference>
<keyword evidence="3" id="KW-1185">Reference proteome</keyword>
<name>A0A2P4Z974_9HYPO</name>
<evidence type="ECO:0000313" key="3">
    <source>
        <dbReference type="Proteomes" id="UP000054821"/>
    </source>
</evidence>
<dbReference type="Pfam" id="PF19271">
    <property type="entry name" value="Nis1"/>
    <property type="match status" value="1"/>
</dbReference>
<evidence type="ECO:0000256" key="1">
    <source>
        <dbReference type="SAM" id="MobiDB-lite"/>
    </source>
</evidence>